<dbReference type="InterPro" id="IPR052716">
    <property type="entry name" value="MOSC_domain"/>
</dbReference>
<evidence type="ECO:0000259" key="1">
    <source>
        <dbReference type="PROSITE" id="PS51340"/>
    </source>
</evidence>
<dbReference type="Pfam" id="PF03473">
    <property type="entry name" value="MOSC"/>
    <property type="match status" value="1"/>
</dbReference>
<protein>
    <submittedName>
        <fullName evidence="2">MOSC domain-containing protein</fullName>
    </submittedName>
</protein>
<keyword evidence="3" id="KW-1185">Reference proteome</keyword>
<evidence type="ECO:0000313" key="3">
    <source>
        <dbReference type="Proteomes" id="UP000622890"/>
    </source>
</evidence>
<evidence type="ECO:0000313" key="2">
    <source>
        <dbReference type="EMBL" id="MBK4733953.1"/>
    </source>
</evidence>
<dbReference type="PROSITE" id="PS51340">
    <property type="entry name" value="MOSC"/>
    <property type="match status" value="1"/>
</dbReference>
<dbReference type="PANTHER" id="PTHR36930">
    <property type="entry name" value="METAL-SULFUR CLUSTER BIOSYNTHESIS PROTEINS YUAD-RELATED"/>
    <property type="match status" value="1"/>
</dbReference>
<dbReference type="InterPro" id="IPR005302">
    <property type="entry name" value="MoCF_Sase_C"/>
</dbReference>
<gene>
    <name evidence="2" type="ORF">JJB74_04950</name>
</gene>
<dbReference type="GO" id="GO:0030151">
    <property type="term" value="F:molybdenum ion binding"/>
    <property type="evidence" value="ECO:0007669"/>
    <property type="project" value="InterPro"/>
</dbReference>
<feature type="domain" description="MOSC" evidence="1">
    <location>
        <begin position="26"/>
        <end position="174"/>
    </location>
</feature>
<dbReference type="EMBL" id="JAEPBG010000001">
    <property type="protein sequence ID" value="MBK4733953.1"/>
    <property type="molecule type" value="Genomic_DNA"/>
</dbReference>
<dbReference type="AlphaFoldDB" id="A0A934SRI9"/>
<reference evidence="2" key="1">
    <citation type="submission" date="2021-01" db="EMBL/GenBank/DDBJ databases">
        <title>Genome sequence of strain Noviherbaspirillum sp. DKR-6.</title>
        <authorList>
            <person name="Chaudhary D.K."/>
        </authorList>
    </citation>
    <scope>NUCLEOTIDE SEQUENCE</scope>
    <source>
        <strain evidence="2">DKR-6</strain>
    </source>
</reference>
<dbReference type="GO" id="GO:0003824">
    <property type="term" value="F:catalytic activity"/>
    <property type="evidence" value="ECO:0007669"/>
    <property type="project" value="InterPro"/>
</dbReference>
<dbReference type="SUPFAM" id="SSF50800">
    <property type="entry name" value="PK beta-barrel domain-like"/>
    <property type="match status" value="1"/>
</dbReference>
<dbReference type="Proteomes" id="UP000622890">
    <property type="component" value="Unassembled WGS sequence"/>
</dbReference>
<dbReference type="Gene3D" id="2.40.33.20">
    <property type="entry name" value="PK beta-barrel domain-like"/>
    <property type="match status" value="1"/>
</dbReference>
<name>A0A934SRI9_9BURK</name>
<comment type="caution">
    <text evidence="2">The sequence shown here is derived from an EMBL/GenBank/DDBJ whole genome shotgun (WGS) entry which is preliminary data.</text>
</comment>
<dbReference type="GO" id="GO:0030170">
    <property type="term" value="F:pyridoxal phosphate binding"/>
    <property type="evidence" value="ECO:0007669"/>
    <property type="project" value="InterPro"/>
</dbReference>
<dbReference type="InterPro" id="IPR011037">
    <property type="entry name" value="Pyrv_Knase-like_insert_dom_sf"/>
</dbReference>
<sequence length="179" mass="19725">MRQSSEMRGLAAHFPFAGRIEAIFLRPARRAAVESVQSVEAVPGRGLLGDRFAERMRENESQRKREISLIQAEHLPVIAALCGRERIAPEQLRRNLLVSGINLLAMRSLFADTPLIWRIGDEVRIQITGPCDPCSRMEEELGPGGYNAMRGHGGMTARLLQGGVIRVGDGVVLDASDIR</sequence>
<accession>A0A934SRI9</accession>
<dbReference type="RefSeq" id="WP_200590659.1">
    <property type="nucleotide sequence ID" value="NZ_JAEPBG010000001.1"/>
</dbReference>
<dbReference type="PANTHER" id="PTHR36930:SF1">
    <property type="entry name" value="MOSC DOMAIN-CONTAINING PROTEIN"/>
    <property type="match status" value="1"/>
</dbReference>
<organism evidence="2 3">
    <name type="scientific">Noviherbaspirillum pedocola</name>
    <dbReference type="NCBI Taxonomy" id="2801341"/>
    <lineage>
        <taxon>Bacteria</taxon>
        <taxon>Pseudomonadati</taxon>
        <taxon>Pseudomonadota</taxon>
        <taxon>Betaproteobacteria</taxon>
        <taxon>Burkholderiales</taxon>
        <taxon>Oxalobacteraceae</taxon>
        <taxon>Noviherbaspirillum</taxon>
    </lineage>
</organism>
<proteinExistence type="predicted"/>